<dbReference type="RefSeq" id="WP_116419268.1">
    <property type="nucleotide sequence ID" value="NZ_NBXC01000024.1"/>
</dbReference>
<accession>A0A3E0W9L8</accession>
<dbReference type="EMBL" id="NBXE01000029">
    <property type="protein sequence ID" value="RFA26037.1"/>
    <property type="molecule type" value="Genomic_DNA"/>
</dbReference>
<gene>
    <name evidence="4" type="ORF">B7R25_12390</name>
</gene>
<evidence type="ECO:0000313" key="5">
    <source>
        <dbReference type="Proteomes" id="UP000257080"/>
    </source>
</evidence>
<organism evidence="4 5">
    <name type="scientific">Subtercola boreus</name>
    <dbReference type="NCBI Taxonomy" id="120213"/>
    <lineage>
        <taxon>Bacteria</taxon>
        <taxon>Bacillati</taxon>
        <taxon>Actinomycetota</taxon>
        <taxon>Actinomycetes</taxon>
        <taxon>Micrococcales</taxon>
        <taxon>Microbacteriaceae</taxon>
        <taxon>Subtercola</taxon>
    </lineage>
</organism>
<dbReference type="InterPro" id="IPR052940">
    <property type="entry name" value="Carb_Esterase_6"/>
</dbReference>
<dbReference type="InterPro" id="IPR036514">
    <property type="entry name" value="SGNH_hydro_sf"/>
</dbReference>
<reference evidence="4 5" key="1">
    <citation type="submission" date="2017-04" db="EMBL/GenBank/DDBJ databases">
        <title>Comparative genome analysis of Subtercola boreus.</title>
        <authorList>
            <person name="Cho Y.-J."/>
            <person name="Cho A."/>
            <person name="Kim O.-S."/>
            <person name="Lee J.-I."/>
        </authorList>
    </citation>
    <scope>NUCLEOTIDE SEQUENCE [LARGE SCALE GENOMIC DNA]</scope>
    <source>
        <strain evidence="4 5">P28004</strain>
    </source>
</reference>
<dbReference type="AlphaFoldDB" id="A0A3E0W9L8"/>
<dbReference type="PANTHER" id="PTHR31988:SF19">
    <property type="entry name" value="9-O-ACETYL-N-ACETYLNEURAMINIC ACID DEACETYLASE-RELATED"/>
    <property type="match status" value="1"/>
</dbReference>
<dbReference type="SUPFAM" id="SSF52266">
    <property type="entry name" value="SGNH hydrolase"/>
    <property type="match status" value="1"/>
</dbReference>
<protein>
    <recommendedName>
        <fullName evidence="3">Sialate O-acetylesterase domain-containing protein</fullName>
    </recommendedName>
</protein>
<dbReference type="OrthoDB" id="9758772at2"/>
<dbReference type="Proteomes" id="UP000257080">
    <property type="component" value="Unassembled WGS sequence"/>
</dbReference>
<evidence type="ECO:0000256" key="2">
    <source>
        <dbReference type="SAM" id="SignalP"/>
    </source>
</evidence>
<feature type="chain" id="PRO_5039224506" description="Sialate O-acetylesterase domain-containing protein" evidence="2">
    <location>
        <begin position="24"/>
        <end position="321"/>
    </location>
</feature>
<comment type="caution">
    <text evidence="4">The sequence shown here is derived from an EMBL/GenBank/DDBJ whole genome shotgun (WGS) entry which is preliminary data.</text>
</comment>
<evidence type="ECO:0000256" key="1">
    <source>
        <dbReference type="ARBA" id="ARBA00022801"/>
    </source>
</evidence>
<proteinExistence type="predicted"/>
<keyword evidence="1" id="KW-0378">Hydrolase</keyword>
<feature type="domain" description="Sialate O-acetylesterase" evidence="3">
    <location>
        <begin position="70"/>
        <end position="310"/>
    </location>
</feature>
<keyword evidence="2" id="KW-0732">Signal</keyword>
<dbReference type="GO" id="GO:0016787">
    <property type="term" value="F:hydrolase activity"/>
    <property type="evidence" value="ECO:0007669"/>
    <property type="project" value="UniProtKB-KW"/>
</dbReference>
<sequence>MKPARPRRTFVLVAALTIAAVSAAIIGVFASSQTGQPSGLRPPSTSMQADPVQTHVLSPSPTTGPQSGYDVVAILGQSNAQGAGYPSDPVLDAGREGLDQFADSGPEAQSIIPAVDSLFHVSQWLSPTGAARVGPGMQFGRDLLGAEPSDRHVLLVPAAQGSTSLTGDAAYSWNPADTTAAVNLYTNALSQIDRALALNPGNRLVAVIWAQGESDAGLTTGAIYQSRLLSIVDGVQQRYGAVPFLIGGMVPEWVQRASDRQSIADALESMPELRSSVRYVPGVPGENQDDALHYSAAGARAMGDRYFAAFKSFPATNAPAG</sequence>
<name>A0A3E0W9L8_9MICO</name>
<dbReference type="Gene3D" id="3.40.50.1110">
    <property type="entry name" value="SGNH hydrolase"/>
    <property type="match status" value="1"/>
</dbReference>
<evidence type="ECO:0000259" key="3">
    <source>
        <dbReference type="Pfam" id="PF03629"/>
    </source>
</evidence>
<dbReference type="Pfam" id="PF03629">
    <property type="entry name" value="SASA"/>
    <property type="match status" value="1"/>
</dbReference>
<dbReference type="PANTHER" id="PTHR31988">
    <property type="entry name" value="ESTERASE, PUTATIVE (DUF303)-RELATED"/>
    <property type="match status" value="1"/>
</dbReference>
<feature type="signal peptide" evidence="2">
    <location>
        <begin position="1"/>
        <end position="23"/>
    </location>
</feature>
<evidence type="ECO:0000313" key="4">
    <source>
        <dbReference type="EMBL" id="RFA26037.1"/>
    </source>
</evidence>
<dbReference type="InterPro" id="IPR005181">
    <property type="entry name" value="SASA"/>
</dbReference>